<organism evidence="2 3">
    <name type="scientific">Anaerocolumna chitinilytica</name>
    <dbReference type="NCBI Taxonomy" id="1727145"/>
    <lineage>
        <taxon>Bacteria</taxon>
        <taxon>Bacillati</taxon>
        <taxon>Bacillota</taxon>
        <taxon>Clostridia</taxon>
        <taxon>Lachnospirales</taxon>
        <taxon>Lachnospiraceae</taxon>
        <taxon>Anaerocolumna</taxon>
    </lineage>
</organism>
<name>A0A7I8DH91_9FIRM</name>
<sequence>MKYDKELRIPLQIALLFVVFSSIFTLLENLSFFVSMGVNKESIVYFFKRNTFWFIVMLLIILGLSMYLKKVDGKYNPCFISNRTIRSTLGLLLAFEGLVIISSRASLFLLTIQANQPVVPAFKESYIRSILASYVIPIILNLVKIFLGLYMVLQKNKNSELE</sequence>
<keyword evidence="3" id="KW-1185">Reference proteome</keyword>
<keyword evidence="1" id="KW-0812">Transmembrane</keyword>
<protein>
    <submittedName>
        <fullName evidence="2">Uncharacterized protein</fullName>
    </submittedName>
</protein>
<feature type="transmembrane region" description="Helical" evidence="1">
    <location>
        <begin position="50"/>
        <end position="68"/>
    </location>
</feature>
<evidence type="ECO:0000313" key="2">
    <source>
        <dbReference type="EMBL" id="BCJ97057.1"/>
    </source>
</evidence>
<accession>A0A7I8DH91</accession>
<proteinExistence type="predicted"/>
<feature type="transmembrane region" description="Helical" evidence="1">
    <location>
        <begin position="89"/>
        <end position="110"/>
    </location>
</feature>
<reference evidence="2 3" key="1">
    <citation type="submission" date="2020-08" db="EMBL/GenBank/DDBJ databases">
        <title>Draft genome sequencing of an Anaerocolumna strain isolated from anoxic soil subjected to BSD treatment.</title>
        <authorList>
            <person name="Uek A."/>
            <person name="Tonouchi A."/>
        </authorList>
    </citation>
    <scope>NUCLEOTIDE SEQUENCE [LARGE SCALE GENOMIC DNA]</scope>
    <source>
        <strain evidence="2 3">CTTW</strain>
    </source>
</reference>
<dbReference type="KEGG" id="acht:bsdcttw_00980"/>
<dbReference type="Proteomes" id="UP000515703">
    <property type="component" value="Chromosome"/>
</dbReference>
<reference evidence="2 3" key="2">
    <citation type="submission" date="2020-08" db="EMBL/GenBank/DDBJ databases">
        <authorList>
            <person name="Ueki A."/>
            <person name="Tonouchi A."/>
        </authorList>
    </citation>
    <scope>NUCLEOTIDE SEQUENCE [LARGE SCALE GENOMIC DNA]</scope>
    <source>
        <strain evidence="2 3">CTTW</strain>
    </source>
</reference>
<evidence type="ECO:0000313" key="3">
    <source>
        <dbReference type="Proteomes" id="UP000515703"/>
    </source>
</evidence>
<gene>
    <name evidence="2" type="ORF">bsdcttw_00980</name>
</gene>
<evidence type="ECO:0000256" key="1">
    <source>
        <dbReference type="SAM" id="Phobius"/>
    </source>
</evidence>
<keyword evidence="1" id="KW-0472">Membrane</keyword>
<dbReference type="RefSeq" id="WP_185257524.1">
    <property type="nucleotide sequence ID" value="NZ_AP023368.1"/>
</dbReference>
<feature type="transmembrane region" description="Helical" evidence="1">
    <location>
        <begin position="12"/>
        <end position="38"/>
    </location>
</feature>
<dbReference type="EMBL" id="AP023368">
    <property type="protein sequence ID" value="BCJ97057.1"/>
    <property type="molecule type" value="Genomic_DNA"/>
</dbReference>
<feature type="transmembrane region" description="Helical" evidence="1">
    <location>
        <begin position="130"/>
        <end position="153"/>
    </location>
</feature>
<dbReference type="AlphaFoldDB" id="A0A7I8DH91"/>
<keyword evidence="1" id="KW-1133">Transmembrane helix</keyword>